<protein>
    <submittedName>
        <fullName evidence="2">Uncharacterized protein</fullName>
    </submittedName>
</protein>
<accession>A0AA38ZQ00</accession>
<feature type="chain" id="PRO_5041296007" evidence="1">
    <location>
        <begin position="23"/>
        <end position="101"/>
    </location>
</feature>
<organism evidence="2 3">
    <name type="scientific">Vitis rotundifolia</name>
    <name type="common">Muscadine grape</name>
    <dbReference type="NCBI Taxonomy" id="103349"/>
    <lineage>
        <taxon>Eukaryota</taxon>
        <taxon>Viridiplantae</taxon>
        <taxon>Streptophyta</taxon>
        <taxon>Embryophyta</taxon>
        <taxon>Tracheophyta</taxon>
        <taxon>Spermatophyta</taxon>
        <taxon>Magnoliopsida</taxon>
        <taxon>eudicotyledons</taxon>
        <taxon>Gunneridae</taxon>
        <taxon>Pentapetalae</taxon>
        <taxon>rosids</taxon>
        <taxon>Vitales</taxon>
        <taxon>Vitaceae</taxon>
        <taxon>Viteae</taxon>
        <taxon>Vitis</taxon>
    </lineage>
</organism>
<name>A0AA38ZQ00_VITRO</name>
<keyword evidence="3" id="KW-1185">Reference proteome</keyword>
<gene>
    <name evidence="2" type="ORF">PVL29_012055</name>
</gene>
<evidence type="ECO:0000313" key="2">
    <source>
        <dbReference type="EMBL" id="KAJ9693153.1"/>
    </source>
</evidence>
<feature type="signal peptide" evidence="1">
    <location>
        <begin position="1"/>
        <end position="22"/>
    </location>
</feature>
<evidence type="ECO:0000256" key="1">
    <source>
        <dbReference type="SAM" id="SignalP"/>
    </source>
</evidence>
<keyword evidence="1" id="KW-0732">Signal</keyword>
<dbReference type="Proteomes" id="UP001168098">
    <property type="component" value="Unassembled WGS sequence"/>
</dbReference>
<sequence length="101" mass="11019">MVNFVTLVLVAALGVTTRNARGSGRDRVLGKMIGHAKEKNGLYYLDTSSGNVGNGNQLPLSFLFESSSSNKGQIGFITFDLATLHLMYLRSCSLCFLRILM</sequence>
<dbReference type="EMBL" id="JARBHA010000009">
    <property type="protein sequence ID" value="KAJ9693153.1"/>
    <property type="molecule type" value="Genomic_DNA"/>
</dbReference>
<proteinExistence type="predicted"/>
<dbReference type="AlphaFoldDB" id="A0AA38ZQ00"/>
<comment type="caution">
    <text evidence="2">The sequence shown here is derived from an EMBL/GenBank/DDBJ whole genome shotgun (WGS) entry which is preliminary data.</text>
</comment>
<evidence type="ECO:0000313" key="3">
    <source>
        <dbReference type="Proteomes" id="UP001168098"/>
    </source>
</evidence>
<reference evidence="2 3" key="1">
    <citation type="journal article" date="2023" name="BMC Biotechnol.">
        <title>Vitis rotundifolia cv Carlos genome sequencing.</title>
        <authorList>
            <person name="Huff M."/>
            <person name="Hulse-Kemp A."/>
            <person name="Scheffler B."/>
            <person name="Youngblood R."/>
            <person name="Simpson S."/>
            <person name="Babiker E."/>
            <person name="Staton M."/>
        </authorList>
    </citation>
    <scope>NUCLEOTIDE SEQUENCE [LARGE SCALE GENOMIC DNA]</scope>
    <source>
        <tissue evidence="2">Leaf</tissue>
    </source>
</reference>